<dbReference type="AlphaFoldDB" id="A0A2G8JJE9"/>
<evidence type="ECO:0000256" key="1">
    <source>
        <dbReference type="SAM" id="MobiDB-lite"/>
    </source>
</evidence>
<dbReference type="InterPro" id="IPR016024">
    <property type="entry name" value="ARM-type_fold"/>
</dbReference>
<dbReference type="GO" id="GO:0019135">
    <property type="term" value="F:deoxyhypusine monooxygenase activity"/>
    <property type="evidence" value="ECO:0007669"/>
    <property type="project" value="TreeGrafter"/>
</dbReference>
<dbReference type="InterPro" id="IPR011989">
    <property type="entry name" value="ARM-like"/>
</dbReference>
<feature type="compositionally biased region" description="Basic and acidic residues" evidence="1">
    <location>
        <begin position="355"/>
        <end position="366"/>
    </location>
</feature>
<feature type="region of interest" description="Disordered" evidence="1">
    <location>
        <begin position="957"/>
        <end position="986"/>
    </location>
</feature>
<reference evidence="2 3" key="1">
    <citation type="journal article" date="2017" name="PLoS Biol.">
        <title>The sea cucumber genome provides insights into morphological evolution and visceral regeneration.</title>
        <authorList>
            <person name="Zhang X."/>
            <person name="Sun L."/>
            <person name="Yuan J."/>
            <person name="Sun Y."/>
            <person name="Gao Y."/>
            <person name="Zhang L."/>
            <person name="Li S."/>
            <person name="Dai H."/>
            <person name="Hamel J.F."/>
            <person name="Liu C."/>
            <person name="Yu Y."/>
            <person name="Liu S."/>
            <person name="Lin W."/>
            <person name="Guo K."/>
            <person name="Jin S."/>
            <person name="Xu P."/>
            <person name="Storey K.B."/>
            <person name="Huan P."/>
            <person name="Zhang T."/>
            <person name="Zhou Y."/>
            <person name="Zhang J."/>
            <person name="Lin C."/>
            <person name="Li X."/>
            <person name="Xing L."/>
            <person name="Huo D."/>
            <person name="Sun M."/>
            <person name="Wang L."/>
            <person name="Mercier A."/>
            <person name="Li F."/>
            <person name="Yang H."/>
            <person name="Xiang J."/>
        </authorList>
    </citation>
    <scope>NUCLEOTIDE SEQUENCE [LARGE SCALE GENOMIC DNA]</scope>
    <source>
        <strain evidence="2">Shaxun</strain>
        <tissue evidence="2">Muscle</tissue>
    </source>
</reference>
<name>A0A2G8JJE9_STIJA</name>
<comment type="caution">
    <text evidence="2">The sequence shown here is derived from an EMBL/GenBank/DDBJ whole genome shotgun (WGS) entry which is preliminary data.</text>
</comment>
<feature type="region of interest" description="Disordered" evidence="1">
    <location>
        <begin position="335"/>
        <end position="370"/>
    </location>
</feature>
<feature type="compositionally biased region" description="Basic and acidic residues" evidence="1">
    <location>
        <begin position="1032"/>
        <end position="1063"/>
    </location>
</feature>
<feature type="region of interest" description="Disordered" evidence="1">
    <location>
        <begin position="1013"/>
        <end position="1093"/>
    </location>
</feature>
<proteinExistence type="predicted"/>
<organism evidence="2 3">
    <name type="scientific">Stichopus japonicus</name>
    <name type="common">Sea cucumber</name>
    <dbReference type="NCBI Taxonomy" id="307972"/>
    <lineage>
        <taxon>Eukaryota</taxon>
        <taxon>Metazoa</taxon>
        <taxon>Echinodermata</taxon>
        <taxon>Eleutherozoa</taxon>
        <taxon>Echinozoa</taxon>
        <taxon>Holothuroidea</taxon>
        <taxon>Aspidochirotacea</taxon>
        <taxon>Aspidochirotida</taxon>
        <taxon>Stichopodidae</taxon>
        <taxon>Apostichopus</taxon>
    </lineage>
</organism>
<dbReference type="SUPFAM" id="SSF48371">
    <property type="entry name" value="ARM repeat"/>
    <property type="match status" value="1"/>
</dbReference>
<feature type="compositionally biased region" description="Basic residues" evidence="1">
    <location>
        <begin position="341"/>
        <end position="354"/>
    </location>
</feature>
<dbReference type="PANTHER" id="PTHR12697">
    <property type="entry name" value="PBS LYASE HEAT-LIKE PROTEIN"/>
    <property type="match status" value="1"/>
</dbReference>
<dbReference type="Gene3D" id="1.25.10.10">
    <property type="entry name" value="Leucine-rich Repeat Variant"/>
    <property type="match status" value="2"/>
</dbReference>
<evidence type="ECO:0000313" key="2">
    <source>
        <dbReference type="EMBL" id="PIK35868.1"/>
    </source>
</evidence>
<evidence type="ECO:0000313" key="3">
    <source>
        <dbReference type="Proteomes" id="UP000230750"/>
    </source>
</evidence>
<accession>A0A2G8JJE9</accession>
<protein>
    <submittedName>
        <fullName evidence="2">Putative HEAT repeat-containing protein 4</fullName>
    </submittedName>
</protein>
<feature type="compositionally biased region" description="Polar residues" evidence="1">
    <location>
        <begin position="897"/>
        <end position="906"/>
    </location>
</feature>
<dbReference type="OrthoDB" id="5980716at2759"/>
<dbReference type="PANTHER" id="PTHR12697:SF20">
    <property type="entry name" value="HEAT REPEAT-CONTAINING PROTEIN 4"/>
    <property type="match status" value="1"/>
</dbReference>
<keyword evidence="3" id="KW-1185">Reference proteome</keyword>
<feature type="region of interest" description="Disordered" evidence="1">
    <location>
        <begin position="858"/>
        <end position="943"/>
    </location>
</feature>
<dbReference type="STRING" id="307972.A0A2G8JJE9"/>
<dbReference type="EMBL" id="MRZV01001796">
    <property type="protein sequence ID" value="PIK35868.1"/>
    <property type="molecule type" value="Genomic_DNA"/>
</dbReference>
<feature type="compositionally biased region" description="Polar residues" evidence="1">
    <location>
        <begin position="918"/>
        <end position="927"/>
    </location>
</feature>
<feature type="compositionally biased region" description="Basic and acidic residues" evidence="1">
    <location>
        <begin position="1013"/>
        <end position="1022"/>
    </location>
</feature>
<dbReference type="Proteomes" id="UP000230750">
    <property type="component" value="Unassembled WGS sequence"/>
</dbReference>
<sequence>MDISQIGRPTLFPCADRVKVPQIGADHGKVSSSHQPQISVGLPLETFLRNEEKYNANYFKRISEDLVFSEDVVRTHASHSLPYDRSDLKEVFSFKKTQKKKKKTLTDSVEKFHARGFEKKHLPCNIHKISEHKLTPLKVPKFRLNRENQEELVLASTENVELKNKEPVFLTENLLESQWSDHSIAEREMEVGLSPSRTWDSMLLMKLSKNTARWIVSEKTCEGPQKDRLDRILGDVHGVPSGPIDTLIRDDASVSDLGLGERDSMTPPMQLNGSWKRISSSMKETEVDAGKLETRNSEPLVSFYRLPFGLRKASEGIPKGSSRLTISKVIQLTRITGTRSKQPKGKQKKKKRKRENSSSKKAEVIQKGHSKWSKLPEAIQEEVMSVHEAGYDPEAHREPSPSTLRNHRENPALVRLVDEWRSKWNLSNKWYDSSVEDLERDLKDLNEHVRLQAVATIARASTYRPAPEPGIPVKDTISRFRRQRSDQTANDSQGILPETLVKSIEGALHDSSHRVRVTAAITLYTLSRPNEEAKALLNNIIRTGTPPERWAAAQCLAHAGVCDSYVVGELVNQLFSSEDIVKHEQCVTHLSKLSQNSSIVHSMVAEQLNSTSWRRRIVACKVLPRLHGVVNKDITHKLTNLMWNDWHKEVRMIAAQTLGKTGHGKEVHDDLRDRLLEGNERDQIDSLYKIGHLGIMTARLLPAYLRCFDDAYISVRIAATSTAAKLELKEDKVINKLLFLTQYDNNWKVKAHAVKALGVIGEVNNRITEAVVWALRFEAQPGVRAEACGALVRLGIKGKEISTILQDKLLVELDPVGVSSSGDMEMVQQIKDEVRRLCTRFNIAAKITKNEEWEAKQENHRDMFNSSPHLSEFERKHRTRTPVEAQTRPSTKHSQRTRTPIVQITSEDADDISIAESFDSSLPQTPTGEEDSRMGNLEARSRRSSIISSLGTIEEPTDEMEIARVKSGSRSREGSPGCTRSNNSRLTPAEKLEKLIEVYEGTCSYDEYEKYVRPEEEEKGTEVDDYEEEGGIDEKNWKKNLDEEMTEDVKKDGTTARDVLRAENEEDDDIKDNFDTATQEQAHVVPKERDEKA</sequence>
<gene>
    <name evidence="2" type="ORF">BSL78_27295</name>
</gene>